<comment type="caution">
    <text evidence="1">The sequence shown here is derived from an EMBL/GenBank/DDBJ whole genome shotgun (WGS) entry which is preliminary data.</text>
</comment>
<evidence type="ECO:0000313" key="1">
    <source>
        <dbReference type="EMBL" id="HCT56297.1"/>
    </source>
</evidence>
<name>A0A3D4V7J9_9BACT</name>
<proteinExistence type="predicted"/>
<accession>A0A3D4V7J9</accession>
<organism evidence="1 2">
    <name type="scientific">Gemmatimonas aurantiaca</name>
    <dbReference type="NCBI Taxonomy" id="173480"/>
    <lineage>
        <taxon>Bacteria</taxon>
        <taxon>Pseudomonadati</taxon>
        <taxon>Gemmatimonadota</taxon>
        <taxon>Gemmatimonadia</taxon>
        <taxon>Gemmatimonadales</taxon>
        <taxon>Gemmatimonadaceae</taxon>
        <taxon>Gemmatimonas</taxon>
    </lineage>
</organism>
<gene>
    <name evidence="1" type="ORF">DGD08_03700</name>
</gene>
<reference evidence="1 2" key="1">
    <citation type="journal article" date="2018" name="Nat. Biotechnol.">
        <title>A standardized bacterial taxonomy based on genome phylogeny substantially revises the tree of life.</title>
        <authorList>
            <person name="Parks D.H."/>
            <person name="Chuvochina M."/>
            <person name="Waite D.W."/>
            <person name="Rinke C."/>
            <person name="Skarshewski A."/>
            <person name="Chaumeil P.A."/>
            <person name="Hugenholtz P."/>
        </authorList>
    </citation>
    <scope>NUCLEOTIDE SEQUENCE [LARGE SCALE GENOMIC DNA]</scope>
    <source>
        <strain evidence="1">UBA8844</strain>
    </source>
</reference>
<dbReference type="EMBL" id="DPIY01000004">
    <property type="protein sequence ID" value="HCT56297.1"/>
    <property type="molecule type" value="Genomic_DNA"/>
</dbReference>
<protein>
    <submittedName>
        <fullName evidence="1">Uncharacterized protein</fullName>
    </submittedName>
</protein>
<dbReference type="AlphaFoldDB" id="A0A3D4V7J9"/>
<evidence type="ECO:0000313" key="2">
    <source>
        <dbReference type="Proteomes" id="UP000264071"/>
    </source>
</evidence>
<dbReference type="Proteomes" id="UP000264071">
    <property type="component" value="Unassembled WGS sequence"/>
</dbReference>
<sequence>MRNRLPIDAETVRRLGIACGSDRLSRLRREVLRQLEREFAVAREKTHDPAGGATAPVLATGRVWRSPVGVNRQSADLRLPSGARAAHPMHRAFRAGVAAICGGILRRLMATVHRFAAHASKPSAD</sequence>